<dbReference type="PROSITE" id="PS50082">
    <property type="entry name" value="WD_REPEATS_2"/>
    <property type="match status" value="1"/>
</dbReference>
<keyword evidence="4 6" id="KW-0853">WD repeat</keyword>
<dbReference type="InterPro" id="IPR015943">
    <property type="entry name" value="WD40/YVTN_repeat-like_dom_sf"/>
</dbReference>
<dbReference type="SMART" id="SM00320">
    <property type="entry name" value="WD40"/>
    <property type="match status" value="3"/>
</dbReference>
<comment type="caution">
    <text evidence="10">The sequence shown here is derived from an EMBL/GenBank/DDBJ whole genome shotgun (WGS) entry which is preliminary data.</text>
</comment>
<evidence type="ECO:0000256" key="1">
    <source>
        <dbReference type="ARBA" id="ARBA00004496"/>
    </source>
</evidence>
<dbReference type="AlphaFoldDB" id="A0AAD5PYD0"/>
<dbReference type="Pfam" id="PF24797">
    <property type="entry name" value="Beta-prop_WDR35_TULP_N"/>
    <property type="match status" value="1"/>
</dbReference>
<comment type="subcellular location">
    <subcellularLocation>
        <location evidence="1">Cytoplasm</location>
    </subcellularLocation>
</comment>
<reference evidence="10 11" key="1">
    <citation type="submission" date="2022-05" db="EMBL/GenBank/DDBJ databases">
        <title>A multi-omics perspective on studying reproductive biology in Daphnia sinensis.</title>
        <authorList>
            <person name="Jia J."/>
        </authorList>
    </citation>
    <scope>NUCLEOTIDE SEQUENCE [LARGE SCALE GENOMIC DNA]</scope>
    <source>
        <strain evidence="10 11">WSL</strain>
    </source>
</reference>
<evidence type="ECO:0000313" key="11">
    <source>
        <dbReference type="Proteomes" id="UP000820818"/>
    </source>
</evidence>
<feature type="compositionally biased region" description="Pro residues" evidence="7">
    <location>
        <begin position="87"/>
        <end position="99"/>
    </location>
</feature>
<dbReference type="EMBL" id="WJBH02000004">
    <property type="protein sequence ID" value="KAI9559905.1"/>
    <property type="molecule type" value="Genomic_DNA"/>
</dbReference>
<proteinExistence type="inferred from homology"/>
<feature type="compositionally biased region" description="Basic and acidic residues" evidence="7">
    <location>
        <begin position="762"/>
        <end position="771"/>
    </location>
</feature>
<dbReference type="PANTHER" id="PTHR16517:SF2">
    <property type="entry name" value="TUBBY-RELATED PROTEIN 4"/>
    <property type="match status" value="1"/>
</dbReference>
<evidence type="ECO:0000313" key="10">
    <source>
        <dbReference type="EMBL" id="KAI9559905.1"/>
    </source>
</evidence>
<dbReference type="PANTHER" id="PTHR16517">
    <property type="entry name" value="TUBBY-RELATED"/>
    <property type="match status" value="1"/>
</dbReference>
<feature type="region of interest" description="Disordered" evidence="7">
    <location>
        <begin position="738"/>
        <end position="812"/>
    </location>
</feature>
<feature type="region of interest" description="Disordered" evidence="7">
    <location>
        <begin position="271"/>
        <end position="296"/>
    </location>
</feature>
<feature type="region of interest" description="Disordered" evidence="7">
    <location>
        <begin position="860"/>
        <end position="892"/>
    </location>
</feature>
<keyword evidence="3" id="KW-0963">Cytoplasm</keyword>
<comment type="similarity">
    <text evidence="2">Belongs to the TUB family.</text>
</comment>
<dbReference type="Gene3D" id="3.20.90.10">
    <property type="entry name" value="Tubby Protein, Chain A"/>
    <property type="match status" value="1"/>
</dbReference>
<feature type="compositionally biased region" description="Polar residues" evidence="7">
    <location>
        <begin position="963"/>
        <end position="983"/>
    </location>
</feature>
<evidence type="ECO:0000256" key="5">
    <source>
        <dbReference type="ARBA" id="ARBA00022737"/>
    </source>
</evidence>
<dbReference type="InterPro" id="IPR036322">
    <property type="entry name" value="WD40_repeat_dom_sf"/>
</dbReference>
<feature type="repeat" description="WD" evidence="6">
    <location>
        <begin position="105"/>
        <end position="136"/>
    </location>
</feature>
<dbReference type="Gene3D" id="2.130.10.10">
    <property type="entry name" value="YVTN repeat-like/Quinoprotein amine dehydrogenase"/>
    <property type="match status" value="1"/>
</dbReference>
<evidence type="ECO:0000259" key="8">
    <source>
        <dbReference type="Pfam" id="PF01167"/>
    </source>
</evidence>
<feature type="domain" description="IFT121/TULP4 N-terminal" evidence="9">
    <location>
        <begin position="101"/>
        <end position="239"/>
    </location>
</feature>
<name>A0AAD5PYD0_9CRUS</name>
<feature type="compositionally biased region" description="Polar residues" evidence="7">
    <location>
        <begin position="665"/>
        <end position="675"/>
    </location>
</feature>
<feature type="domain" description="Tubby C-terminal" evidence="8">
    <location>
        <begin position="1079"/>
        <end position="1167"/>
    </location>
</feature>
<dbReference type="SUPFAM" id="SSF50978">
    <property type="entry name" value="WD40 repeat-like"/>
    <property type="match status" value="1"/>
</dbReference>
<feature type="region of interest" description="Disordered" evidence="7">
    <location>
        <begin position="69"/>
        <end position="102"/>
    </location>
</feature>
<evidence type="ECO:0000259" key="9">
    <source>
        <dbReference type="Pfam" id="PF24797"/>
    </source>
</evidence>
<accession>A0AAD5PYD0</accession>
<dbReference type="GO" id="GO:0005737">
    <property type="term" value="C:cytoplasm"/>
    <property type="evidence" value="ECO:0007669"/>
    <property type="project" value="UniProtKB-SubCell"/>
</dbReference>
<evidence type="ECO:0000256" key="2">
    <source>
        <dbReference type="ARBA" id="ARBA00007129"/>
    </source>
</evidence>
<organism evidence="10 11">
    <name type="scientific">Daphnia sinensis</name>
    <dbReference type="NCBI Taxonomy" id="1820382"/>
    <lineage>
        <taxon>Eukaryota</taxon>
        <taxon>Metazoa</taxon>
        <taxon>Ecdysozoa</taxon>
        <taxon>Arthropoda</taxon>
        <taxon>Crustacea</taxon>
        <taxon>Branchiopoda</taxon>
        <taxon>Diplostraca</taxon>
        <taxon>Cladocera</taxon>
        <taxon>Anomopoda</taxon>
        <taxon>Daphniidae</taxon>
        <taxon>Daphnia</taxon>
        <taxon>Daphnia similis group</taxon>
    </lineage>
</organism>
<gene>
    <name evidence="10" type="ORF">GHT06_013912</name>
</gene>
<dbReference type="InterPro" id="IPR056159">
    <property type="entry name" value="Beta-prop_IFT121_TULP_N"/>
</dbReference>
<dbReference type="InterPro" id="IPR001680">
    <property type="entry name" value="WD40_rpt"/>
</dbReference>
<evidence type="ECO:0000256" key="3">
    <source>
        <dbReference type="ARBA" id="ARBA00022490"/>
    </source>
</evidence>
<feature type="region of interest" description="Disordered" evidence="7">
    <location>
        <begin position="963"/>
        <end position="1013"/>
    </location>
</feature>
<dbReference type="SUPFAM" id="SSF54518">
    <property type="entry name" value="Tubby C-terminal domain-like"/>
    <property type="match status" value="1"/>
</dbReference>
<protein>
    <submittedName>
        <fullName evidence="10">Uncharacterized protein</fullName>
    </submittedName>
</protein>
<evidence type="ECO:0000256" key="4">
    <source>
        <dbReference type="ARBA" id="ARBA00022574"/>
    </source>
</evidence>
<dbReference type="Pfam" id="PF01167">
    <property type="entry name" value="Tub"/>
    <property type="match status" value="1"/>
</dbReference>
<dbReference type="Proteomes" id="UP000820818">
    <property type="component" value="Linkage Group LG4"/>
</dbReference>
<feature type="region of interest" description="Disordered" evidence="7">
    <location>
        <begin position="621"/>
        <end position="681"/>
    </location>
</feature>
<evidence type="ECO:0000256" key="6">
    <source>
        <dbReference type="PROSITE-ProRule" id="PRU00221"/>
    </source>
</evidence>
<dbReference type="InterPro" id="IPR000007">
    <property type="entry name" value="Tubby_C"/>
</dbReference>
<keyword evidence="5" id="KW-0677">Repeat</keyword>
<evidence type="ECO:0000256" key="7">
    <source>
        <dbReference type="SAM" id="MobiDB-lite"/>
    </source>
</evidence>
<sequence length="1173" mass="129683">MHLHFEEPSSQLRCDSVINSLSWMGRVPDEQPEGHGWKLNRTSYYQEGWLAAGNNRSVVGVTFTSTLPHRNVSNSAGDGNEISGSLPLPPTPPHLPLPPRTNYNLRGHRAQISLVRWNEPYQKLATCDASGIIFVWIRYEGRWSIELINDRNTPVTHFSWSHDGRMAVIAYQDGFVLVGSVAGQRYWSTVLNQESIITTGTWTPDDQQVYLGTSSGSIVVLDVHNGAVVAQIQMSEPTSISPGSISSNSTSHTSAANGIRQLAWNCPRFKMEEPTSSTTNAGRQTTSADGHLLSSMSNGVEDQHHVLAVLTVGGRLSLIKGFDDIHPCSAVDDDDEGSHGYSGSSPCWNKGPLSSPMMEWNNDGELLCLGGHHHVQSSSAAAGLHHYANILQFYNSRGVLRFRIAVPYTQAPITSFTWGHNDRRLFVATGCTVHVAWVSPRRIASLQHLARLKLRRCLTGPDQLDDPIFTDRIPRLIRNLIVSLFSSTVHCHVPEEHRIREYVCKPPPGNTRLYCTMIRRDEEDSAGWHGVDGLIDPIDPDAATSSGGGVGFTLYLEFLGGLIPLLKGKPTSRIRPEFVIYDPRKLSSNDMSKNQPLLNKSSELLLAPPPTSASKFQQLLSPGLRRKFRRNRPTAGQQSADSDSETDDSCVSTPRLQRKFGGKKLNNQHPNSGDTNDCKANGENSTLAEVASNIWGTRFKITGLTPSLPTHLGQITYKTSLLHLQPRQMTLGVVDLRDSSPGTEVEEEGSPISVCPSDEEDNPKGNRESSNRQHPPIVPLTTPNLRLRRKAGMNRMEPPPSPTHHRRAVQHQPQTTLDEMLRIEWNNHSDSRIILSTPAVRWRSQSAGHLAIASAISNNSNWPYSRRRKSRSLDSSPVVGSNRSRGPGLPDIRSSWAVQITQPLVTKATTTDKKTSTNSFRSRVGSQVLQAQHVSDGEGHNKVNKEKRFALARLSPLFGRKCSSSAAKSTAGRSEPNTPNSSPAIGRRRNNSSAAVKNERRHQSPIQQLLNSPLLARRLGKSRFAPAAATATAMESSDDDIDDPQATTVHNFHDLESFQKAQLLNKTWIAEKNSATATNVEEREPPAPTRRRCEFVLNNKAPLWNEHSQVYQLDFGGRVTQESAKNFQIEFKGKQVMQFGRIDGNAYTLDFQYPFSAVQAFAVALANVTQRLK</sequence>
<keyword evidence="11" id="KW-1185">Reference proteome</keyword>
<feature type="compositionally biased region" description="Polar residues" evidence="7">
    <location>
        <begin position="274"/>
        <end position="296"/>
    </location>
</feature>
<dbReference type="InterPro" id="IPR025659">
    <property type="entry name" value="Tubby-like_C"/>
</dbReference>